<reference evidence="1" key="1">
    <citation type="submission" date="2023-06" db="EMBL/GenBank/DDBJ databases">
        <title>Acute promotion of culturable opportunistic pathogens and persistent increase of antibiotic resistance following antibiotic exposure in mouse gut microbiota.</title>
        <authorList>
            <person name="Li L."/>
            <person name="Wang B."/>
            <person name="Sun Y."/>
            <person name="Wang M."/>
            <person name="Xu H."/>
        </authorList>
    </citation>
    <scope>NUCLEOTIDE SEQUENCE</scope>
    <source>
        <strain evidence="1">EPA10_1</strain>
    </source>
</reference>
<dbReference type="AlphaFoldDB" id="A0AAW7CV72"/>
<accession>A0AAW7CV72</accession>
<proteinExistence type="predicted"/>
<protein>
    <submittedName>
        <fullName evidence="1">Uncharacterized protein</fullName>
    </submittedName>
</protein>
<sequence length="40" mass="4728">MIYKLTTKYLTNFFLFSAKWGKITLKAKGYLNKKALLLRT</sequence>
<gene>
    <name evidence="1" type="ORF">QSH02_13345</name>
</gene>
<dbReference type="EMBL" id="JASVWL010000010">
    <property type="protein sequence ID" value="MDL5355819.1"/>
    <property type="molecule type" value="Genomic_DNA"/>
</dbReference>
<organism evidence="1 2">
    <name type="scientific">Proteus faecis</name>
    <dbReference type="NCBI Taxonomy" id="2050967"/>
    <lineage>
        <taxon>Bacteria</taxon>
        <taxon>Pseudomonadati</taxon>
        <taxon>Pseudomonadota</taxon>
        <taxon>Gammaproteobacteria</taxon>
        <taxon>Enterobacterales</taxon>
        <taxon>Morganellaceae</taxon>
        <taxon>Proteus</taxon>
    </lineage>
</organism>
<dbReference type="RefSeq" id="WP_286039265.1">
    <property type="nucleotide sequence ID" value="NZ_JASVWJ010000010.1"/>
</dbReference>
<evidence type="ECO:0000313" key="1">
    <source>
        <dbReference type="EMBL" id="MDL5355819.1"/>
    </source>
</evidence>
<dbReference type="Proteomes" id="UP001224739">
    <property type="component" value="Unassembled WGS sequence"/>
</dbReference>
<comment type="caution">
    <text evidence="1">The sequence shown here is derived from an EMBL/GenBank/DDBJ whole genome shotgun (WGS) entry which is preliminary data.</text>
</comment>
<evidence type="ECO:0000313" key="2">
    <source>
        <dbReference type="Proteomes" id="UP001224739"/>
    </source>
</evidence>
<dbReference type="GeneID" id="83613452"/>
<name>A0AAW7CV72_9GAMM</name>